<name>A0A1M6MH26_9FIRM</name>
<evidence type="ECO:0000256" key="1">
    <source>
        <dbReference type="SAM" id="Phobius"/>
    </source>
</evidence>
<dbReference type="InterPro" id="IPR012902">
    <property type="entry name" value="N_methyl_site"/>
</dbReference>
<dbReference type="EMBL" id="FRAE01000015">
    <property type="protein sequence ID" value="SHJ82782.1"/>
    <property type="molecule type" value="Genomic_DNA"/>
</dbReference>
<sequence length="260" mass="29839">MIKSNKGLTLVELIVSLAILGIIVAPLSSYFVNSIKINMNSENRMKANLLAQKYMEEEKHNDVTNEKDETISDGDFQINKKVEKYDSYSIQKGDEFNTDCQIEIGIEDERSREINFYKEVNSISLEIDEDDKIDVYLKKESDESITVEFKHESITVSSYNITLNEDLKDINIKLTCNGSSNVTFEVYALNDVKTNIYIIKSIDSNNLIKVNNNQGKVYVHNNIYDDSAKKDEDTWVYKITITVLKDNNELVKLVGFKNIK</sequence>
<organism evidence="2 3">
    <name type="scientific">Tepidibacter formicigenes DSM 15518</name>
    <dbReference type="NCBI Taxonomy" id="1123349"/>
    <lineage>
        <taxon>Bacteria</taxon>
        <taxon>Bacillati</taxon>
        <taxon>Bacillota</taxon>
        <taxon>Clostridia</taxon>
        <taxon>Peptostreptococcales</taxon>
        <taxon>Peptostreptococcaceae</taxon>
        <taxon>Tepidibacter</taxon>
    </lineage>
</organism>
<dbReference type="RefSeq" id="WP_072887758.1">
    <property type="nucleotide sequence ID" value="NZ_FRAE01000015.1"/>
</dbReference>
<evidence type="ECO:0000313" key="2">
    <source>
        <dbReference type="EMBL" id="SHJ82782.1"/>
    </source>
</evidence>
<keyword evidence="1" id="KW-0472">Membrane</keyword>
<dbReference type="OrthoDB" id="1750053at2"/>
<keyword evidence="1" id="KW-1133">Transmembrane helix</keyword>
<accession>A0A1M6MH26</accession>
<reference evidence="3" key="1">
    <citation type="submission" date="2016-11" db="EMBL/GenBank/DDBJ databases">
        <authorList>
            <person name="Varghese N."/>
            <person name="Submissions S."/>
        </authorList>
    </citation>
    <scope>NUCLEOTIDE SEQUENCE [LARGE SCALE GENOMIC DNA]</scope>
    <source>
        <strain evidence="3">DSM 15518</strain>
    </source>
</reference>
<keyword evidence="3" id="KW-1185">Reference proteome</keyword>
<dbReference type="Pfam" id="PF07963">
    <property type="entry name" value="N_methyl"/>
    <property type="match status" value="1"/>
</dbReference>
<dbReference type="NCBIfam" id="TIGR02532">
    <property type="entry name" value="IV_pilin_GFxxxE"/>
    <property type="match status" value="1"/>
</dbReference>
<dbReference type="AlphaFoldDB" id="A0A1M6MH26"/>
<gene>
    <name evidence="2" type="ORF">SAMN02744037_00942</name>
</gene>
<dbReference type="STRING" id="1123349.SAMN02744037_00942"/>
<protein>
    <submittedName>
        <fullName evidence="2">Prepilin-type N-terminal cleavage/methylation domain-containing protein</fullName>
    </submittedName>
</protein>
<feature type="transmembrane region" description="Helical" evidence="1">
    <location>
        <begin position="7"/>
        <end position="32"/>
    </location>
</feature>
<dbReference type="Proteomes" id="UP000242497">
    <property type="component" value="Unassembled WGS sequence"/>
</dbReference>
<keyword evidence="1" id="KW-0812">Transmembrane</keyword>
<evidence type="ECO:0000313" key="3">
    <source>
        <dbReference type="Proteomes" id="UP000242497"/>
    </source>
</evidence>
<proteinExistence type="predicted"/>